<dbReference type="InterPro" id="IPR051830">
    <property type="entry name" value="NOTCH_homolog"/>
</dbReference>
<dbReference type="InterPro" id="IPR036034">
    <property type="entry name" value="PDZ_sf"/>
</dbReference>
<evidence type="ECO:0000313" key="7">
    <source>
        <dbReference type="Proteomes" id="UP000682733"/>
    </source>
</evidence>
<dbReference type="EMBL" id="CAJOBA010002717">
    <property type="protein sequence ID" value="CAF3656735.1"/>
    <property type="molecule type" value="Genomic_DNA"/>
</dbReference>
<feature type="domain" description="EGF-like" evidence="4">
    <location>
        <begin position="306"/>
        <end position="348"/>
    </location>
</feature>
<dbReference type="Gene3D" id="2.30.42.10">
    <property type="match status" value="1"/>
</dbReference>
<evidence type="ECO:0000256" key="1">
    <source>
        <dbReference type="PROSITE-ProRule" id="PRU00076"/>
    </source>
</evidence>
<feature type="disulfide bond" evidence="1">
    <location>
        <begin position="119"/>
        <end position="128"/>
    </location>
</feature>
<sequence length="541" mass="60605">MQRLVLHLILLGKTMPSHRSNCDCQHGTCIPYVNYKKYRCECNAGLTGNRCDTVDLTCANNSIAITSVGRPKCVCPLGQGGPTCRVKLHPCKSDTCLNNGTCVAFPEQLSPQRAFICICQMEYAGQLCKTKAGIMNIYFDKSLLLSKRIIPAMIVHFMYVLGDTRKAEFTHSFRTLYKSYDTNTPMTISYNPSATYVDVAFVQLFITADELYGKYYLILRNNTQSHRLSMKDRLLYVNTTVTEQNYCPYISRLLNKTVIDYVQLKRVKYYQIPCRNEKQLVCFHDNIYMCLCDKYRSTKCFLFVQNRNNCTGVNFCSKNGLCLQNNEKINPLNYQCLCLACYYGDVCQFTTSDFSISLDGLVGQQIAADAKLTDQPAIIQIILAAMIIMVICGLGLNVLTVLTFCCVKCQEVGCGLYILCSSILGQASLLMLSIKFIHLLHVQTSKSTPSSISCILIEYLKKDSGFGFNVRGQIYEEGSVKSIDGTLYGPIQHVSTVTGKGSAEKAGLRKTSWIRSLFGNNTLMNVDSIAVDVEIKILFPD</sequence>
<keyword evidence="2" id="KW-0472">Membrane</keyword>
<keyword evidence="2" id="KW-0812">Transmembrane</keyword>
<dbReference type="Proteomes" id="UP000682733">
    <property type="component" value="Unassembled WGS sequence"/>
</dbReference>
<feature type="transmembrane region" description="Helical" evidence="2">
    <location>
        <begin position="416"/>
        <end position="440"/>
    </location>
</feature>
<comment type="caution">
    <text evidence="6">The sequence shown here is derived from an EMBL/GenBank/DDBJ whole genome shotgun (WGS) entry which is preliminary data.</text>
</comment>
<keyword evidence="1" id="KW-1015">Disulfide bond</keyword>
<dbReference type="EMBL" id="CAJNOK010002717">
    <property type="protein sequence ID" value="CAF0871894.1"/>
    <property type="molecule type" value="Genomic_DNA"/>
</dbReference>
<dbReference type="Gene3D" id="2.10.25.10">
    <property type="entry name" value="Laminin"/>
    <property type="match status" value="2"/>
</dbReference>
<dbReference type="InterPro" id="IPR000742">
    <property type="entry name" value="EGF"/>
</dbReference>
<feature type="disulfide bond" evidence="1">
    <location>
        <begin position="75"/>
        <end position="84"/>
    </location>
</feature>
<evidence type="ECO:0000259" key="4">
    <source>
        <dbReference type="PROSITE" id="PS50026"/>
    </source>
</evidence>
<evidence type="ECO:0000313" key="6">
    <source>
        <dbReference type="EMBL" id="CAF3656735.1"/>
    </source>
</evidence>
<dbReference type="AlphaFoldDB" id="A0A8S2HSQ3"/>
<dbReference type="PANTHER" id="PTHR24033">
    <property type="entry name" value="EGF-LIKE DOMAIN-CONTAINING PROTEIN"/>
    <property type="match status" value="1"/>
</dbReference>
<dbReference type="PROSITE" id="PS50026">
    <property type="entry name" value="EGF_3"/>
    <property type="match status" value="3"/>
</dbReference>
<feature type="disulfide bond" evidence="1">
    <location>
        <begin position="338"/>
        <end position="347"/>
    </location>
</feature>
<dbReference type="PROSITE" id="PS00022">
    <property type="entry name" value="EGF_1"/>
    <property type="match status" value="3"/>
</dbReference>
<feature type="domain" description="EGF-like" evidence="4">
    <location>
        <begin position="47"/>
        <end position="85"/>
    </location>
</feature>
<accession>A0A8S2HSQ3</accession>
<proteinExistence type="predicted"/>
<evidence type="ECO:0000256" key="2">
    <source>
        <dbReference type="SAM" id="Phobius"/>
    </source>
</evidence>
<dbReference type="SMART" id="SM00181">
    <property type="entry name" value="EGF"/>
    <property type="match status" value="3"/>
</dbReference>
<feature type="domain" description="EGF-like" evidence="4">
    <location>
        <begin position="87"/>
        <end position="129"/>
    </location>
</feature>
<protein>
    <recommendedName>
        <fullName evidence="4">EGF-like domain-containing protein</fullName>
    </recommendedName>
</protein>
<feature type="transmembrane region" description="Helical" evidence="2">
    <location>
        <begin position="381"/>
        <end position="404"/>
    </location>
</feature>
<dbReference type="SUPFAM" id="SSF57196">
    <property type="entry name" value="EGF/Laminin"/>
    <property type="match status" value="3"/>
</dbReference>
<organism evidence="6 7">
    <name type="scientific">Didymodactylos carnosus</name>
    <dbReference type="NCBI Taxonomy" id="1234261"/>
    <lineage>
        <taxon>Eukaryota</taxon>
        <taxon>Metazoa</taxon>
        <taxon>Spiralia</taxon>
        <taxon>Gnathifera</taxon>
        <taxon>Rotifera</taxon>
        <taxon>Eurotatoria</taxon>
        <taxon>Bdelloidea</taxon>
        <taxon>Philodinida</taxon>
        <taxon>Philodinidae</taxon>
        <taxon>Didymodactylos</taxon>
    </lineage>
</organism>
<comment type="caution">
    <text evidence="1">Lacks conserved residue(s) required for the propagation of feature annotation.</text>
</comment>
<feature type="chain" id="PRO_5036434616" description="EGF-like domain-containing protein" evidence="3">
    <location>
        <begin position="20"/>
        <end position="541"/>
    </location>
</feature>
<keyword evidence="1" id="KW-0245">EGF-like domain</keyword>
<dbReference type="Proteomes" id="UP000677228">
    <property type="component" value="Unassembled WGS sequence"/>
</dbReference>
<evidence type="ECO:0000313" key="5">
    <source>
        <dbReference type="EMBL" id="CAF0871894.1"/>
    </source>
</evidence>
<keyword evidence="2" id="KW-1133">Transmembrane helix</keyword>
<keyword evidence="3" id="KW-0732">Signal</keyword>
<feature type="signal peptide" evidence="3">
    <location>
        <begin position="1"/>
        <end position="19"/>
    </location>
</feature>
<evidence type="ECO:0000256" key="3">
    <source>
        <dbReference type="SAM" id="SignalP"/>
    </source>
</evidence>
<name>A0A8S2HSQ3_9BILA</name>
<dbReference type="Pfam" id="PF00008">
    <property type="entry name" value="EGF"/>
    <property type="match status" value="1"/>
</dbReference>
<reference evidence="6" key="1">
    <citation type="submission" date="2021-02" db="EMBL/GenBank/DDBJ databases">
        <authorList>
            <person name="Nowell W R."/>
        </authorList>
    </citation>
    <scope>NUCLEOTIDE SEQUENCE</scope>
</reference>
<dbReference type="PANTHER" id="PTHR24033:SF151">
    <property type="entry name" value="NOTCH 2"/>
    <property type="match status" value="1"/>
</dbReference>
<gene>
    <name evidence="5" type="ORF">OVA965_LOCUS8176</name>
    <name evidence="6" type="ORF">TMI583_LOCUS8170</name>
</gene>